<dbReference type="InterPro" id="IPR003497">
    <property type="entry name" value="BRO_N_domain"/>
</dbReference>
<reference evidence="2 3" key="1">
    <citation type="submission" date="2023-08" db="EMBL/GenBank/DDBJ databases">
        <title>Whole-Genome Sequencing and Taxonomic description of Escherichia ruysiae strains Isolated from a healthy canine fecal sample.</title>
        <authorList>
            <person name="Liang S."/>
            <person name="Mlaga K.D."/>
            <person name="Jospin G."/>
            <person name="Uttarwar R."/>
            <person name="Marfori Z."/>
            <person name="Alvarado N."/>
            <person name="Scarsella E."/>
            <person name="Ganz H."/>
            <person name="Dione N."/>
        </authorList>
    </citation>
    <scope>NUCLEOTIDE SEQUENCE [LARGE SCALE GENOMIC DNA]</scope>
    <source>
        <strain evidence="2 3">AB136</strain>
    </source>
</reference>
<keyword evidence="3" id="KW-1185">Reference proteome</keyword>
<dbReference type="SMART" id="SM01040">
    <property type="entry name" value="Bro-N"/>
    <property type="match status" value="1"/>
</dbReference>
<evidence type="ECO:0000259" key="1">
    <source>
        <dbReference type="PROSITE" id="PS51750"/>
    </source>
</evidence>
<dbReference type="EMBL" id="JAVIWS010000001">
    <property type="protein sequence ID" value="MDR4876795.1"/>
    <property type="molecule type" value="Genomic_DNA"/>
</dbReference>
<feature type="domain" description="Bro-N" evidence="1">
    <location>
        <begin position="28"/>
        <end position="156"/>
    </location>
</feature>
<dbReference type="PROSITE" id="PS51750">
    <property type="entry name" value="BRO_N"/>
    <property type="match status" value="1"/>
</dbReference>
<protein>
    <submittedName>
        <fullName evidence="2">P22AR C-terminal domain-containing protein</fullName>
    </submittedName>
</protein>
<dbReference type="InterPro" id="IPR018876">
    <property type="entry name" value="Phage_P22_antirepressor_C"/>
</dbReference>
<name>A0ABU1DLA8_9ESCH</name>
<dbReference type="RefSeq" id="WP_024191105.1">
    <property type="nucleotide sequence ID" value="NZ_JAIMZW010000044.1"/>
</dbReference>
<comment type="caution">
    <text evidence="2">The sequence shown here is derived from an EMBL/GenBank/DDBJ whole genome shotgun (WGS) entry which is preliminary data.</text>
</comment>
<dbReference type="Proteomes" id="UP001256818">
    <property type="component" value="Unassembled WGS sequence"/>
</dbReference>
<proteinExistence type="predicted"/>
<evidence type="ECO:0000313" key="3">
    <source>
        <dbReference type="Proteomes" id="UP001256818"/>
    </source>
</evidence>
<dbReference type="Pfam" id="PF10548">
    <property type="entry name" value="P22_AR_C"/>
    <property type="match status" value="1"/>
</dbReference>
<evidence type="ECO:0000313" key="2">
    <source>
        <dbReference type="EMBL" id="MDR4876795.1"/>
    </source>
</evidence>
<accession>A0ABU1DLA8</accession>
<sequence length="249" mass="28173">MLARNSEAPLAATLGASIENNREGNIDMSIVATSDLNFQGEALVPVANIAGIWLTSSNLARALKYSNSRAVTMIYNKYADEFSSSMTRVLEVSTLENDVEVLDLSTSKSTRNLKKKVRVFSLRGAHLIAMFARTPVAKEFRRWVLDILDREVQQSPIIKQFTDNELCTLAWLWRAGDAMLTACQNVTPLLQVAEHREAGRFTSIEQEYPQILNKAQAILARETAHVKFRPWQDDKWSRVLPHLRSDRLQ</sequence>
<gene>
    <name evidence="2" type="ORF">RGV86_00030</name>
</gene>
<organism evidence="2 3">
    <name type="scientific">Escherichia ruysiae</name>
    <dbReference type="NCBI Taxonomy" id="2608867"/>
    <lineage>
        <taxon>Bacteria</taxon>
        <taxon>Pseudomonadati</taxon>
        <taxon>Pseudomonadota</taxon>
        <taxon>Gammaproteobacteria</taxon>
        <taxon>Enterobacterales</taxon>
        <taxon>Enterobacteriaceae</taxon>
        <taxon>Escherichia</taxon>
    </lineage>
</organism>
<dbReference type="GeneID" id="86859316"/>
<dbReference type="Pfam" id="PF02498">
    <property type="entry name" value="Bro-N"/>
    <property type="match status" value="1"/>
</dbReference>